<dbReference type="Proteomes" id="UP000012960">
    <property type="component" value="Unplaced"/>
</dbReference>
<sequence length="87" mass="9406">MIDSLKAASNLLRTAICLGNMVKGQITRGASAVYCQWGSAWICSVRSIPDTVPGIILQSCLDEKSLFCFLWICPATCLEGQGFESNC</sequence>
<accession>A0A804KPA1</accession>
<organism evidence="2 3">
    <name type="scientific">Musa acuminata subsp. malaccensis</name>
    <name type="common">Wild banana</name>
    <name type="synonym">Musa malaccensis</name>
    <dbReference type="NCBI Taxonomy" id="214687"/>
    <lineage>
        <taxon>Eukaryota</taxon>
        <taxon>Viridiplantae</taxon>
        <taxon>Streptophyta</taxon>
        <taxon>Embryophyta</taxon>
        <taxon>Tracheophyta</taxon>
        <taxon>Spermatophyta</taxon>
        <taxon>Magnoliopsida</taxon>
        <taxon>Liliopsida</taxon>
        <taxon>Zingiberales</taxon>
        <taxon>Musaceae</taxon>
        <taxon>Musa</taxon>
    </lineage>
</organism>
<dbReference type="AlphaFoldDB" id="A0A804KPA1"/>
<proteinExistence type="predicted"/>
<dbReference type="Gramene" id="Ma09_t27350.1">
    <property type="protein sequence ID" value="Ma09_p27350.1"/>
    <property type="gene ID" value="Ma09_g27350"/>
</dbReference>
<dbReference type="InParanoid" id="A0A804KPA1"/>
<evidence type="ECO:0000313" key="1">
    <source>
        <dbReference type="EMBL" id="CAG1836629.1"/>
    </source>
</evidence>
<protein>
    <submittedName>
        <fullName evidence="1">(wild Malaysian banana) hypothetical protein</fullName>
    </submittedName>
</protein>
<reference evidence="2" key="2">
    <citation type="submission" date="2021-05" db="UniProtKB">
        <authorList>
            <consortium name="EnsemblPlants"/>
        </authorList>
    </citation>
    <scope>IDENTIFICATION</scope>
    <source>
        <strain evidence="2">subsp. malaccensis</strain>
    </source>
</reference>
<dbReference type="EMBL" id="HG996474">
    <property type="protein sequence ID" value="CAG1836629.1"/>
    <property type="molecule type" value="Genomic_DNA"/>
</dbReference>
<name>A0A804KPA1_MUSAM</name>
<gene>
    <name evidence="1" type="ORF">GSMUA_245980.1</name>
</gene>
<evidence type="ECO:0000313" key="2">
    <source>
        <dbReference type="EnsemblPlants" id="Ma09_p27350.1"/>
    </source>
</evidence>
<reference evidence="1" key="1">
    <citation type="submission" date="2021-03" db="EMBL/GenBank/DDBJ databases">
        <authorList>
            <consortium name="Genoscope - CEA"/>
            <person name="William W."/>
        </authorList>
    </citation>
    <scope>NUCLEOTIDE SEQUENCE</scope>
    <source>
        <strain evidence="1">Doubled-haploid Pahang</strain>
    </source>
</reference>
<keyword evidence="3" id="KW-1185">Reference proteome</keyword>
<dbReference type="EnsemblPlants" id="Ma09_t27350.1">
    <property type="protein sequence ID" value="Ma09_p27350.1"/>
    <property type="gene ID" value="Ma09_g27350"/>
</dbReference>
<evidence type="ECO:0000313" key="3">
    <source>
        <dbReference type="Proteomes" id="UP000012960"/>
    </source>
</evidence>